<evidence type="ECO:0000313" key="2">
    <source>
        <dbReference type="EMBL" id="SMF04632.1"/>
    </source>
</evidence>
<dbReference type="InterPro" id="IPR001087">
    <property type="entry name" value="GDSL"/>
</dbReference>
<proteinExistence type="predicted"/>
<evidence type="ECO:0000313" key="3">
    <source>
        <dbReference type="Proteomes" id="UP000192907"/>
    </source>
</evidence>
<sequence>MLKTVIVSLFAHGLLLTSAAFAEQASSHEIYVEEVSQQDLGDTIILGDSIFALNGEIERRLERNSGQRITSYARNGAEMDDVVQQYYRARARGIPQTVIMNGGGNDVLGNITSCRFLNSRCVNAIEGAIDQGVDLIQLMEDDGVERIVYLGYYYTKFIGGGLDNAIDYAMARIPQICGATNLPCDVVETRRLMNGFGNRIIDGIHPTFRGSRKMADAIWEVLR</sequence>
<dbReference type="RefSeq" id="WP_132317051.1">
    <property type="nucleotide sequence ID" value="NZ_FWZT01000004.1"/>
</dbReference>
<keyword evidence="3" id="KW-1185">Reference proteome</keyword>
<dbReference type="InterPro" id="IPR036514">
    <property type="entry name" value="SGNH_hydro_sf"/>
</dbReference>
<accession>A0A1Y6BHY6</accession>
<dbReference type="SUPFAM" id="SSF52266">
    <property type="entry name" value="SGNH hydrolase"/>
    <property type="match status" value="1"/>
</dbReference>
<dbReference type="CDD" id="cd00229">
    <property type="entry name" value="SGNH_hydrolase"/>
    <property type="match status" value="1"/>
</dbReference>
<dbReference type="STRING" id="1513793.SAMN06296036_1046"/>
<dbReference type="OrthoDB" id="6192625at2"/>
<dbReference type="AlphaFoldDB" id="A0A1Y6BHY6"/>
<reference evidence="3" key="1">
    <citation type="submission" date="2017-04" db="EMBL/GenBank/DDBJ databases">
        <authorList>
            <person name="Varghese N."/>
            <person name="Submissions S."/>
        </authorList>
    </citation>
    <scope>NUCLEOTIDE SEQUENCE [LARGE SCALE GENOMIC DNA]</scope>
    <source>
        <strain evidence="3">RKEM611</strain>
    </source>
</reference>
<feature type="chain" id="PRO_5012418689" evidence="1">
    <location>
        <begin position="23"/>
        <end position="223"/>
    </location>
</feature>
<organism evidence="2 3">
    <name type="scientific">Pseudobacteriovorax antillogorgiicola</name>
    <dbReference type="NCBI Taxonomy" id="1513793"/>
    <lineage>
        <taxon>Bacteria</taxon>
        <taxon>Pseudomonadati</taxon>
        <taxon>Bdellovibrionota</taxon>
        <taxon>Oligoflexia</taxon>
        <taxon>Oligoflexales</taxon>
        <taxon>Pseudobacteriovoracaceae</taxon>
        <taxon>Pseudobacteriovorax</taxon>
    </lineage>
</organism>
<protein>
    <submittedName>
        <fullName evidence="2">Lysophospholipase L1</fullName>
    </submittedName>
</protein>
<gene>
    <name evidence="2" type="ORF">SAMN06296036_1046</name>
</gene>
<name>A0A1Y6BHY6_9BACT</name>
<dbReference type="EMBL" id="FWZT01000004">
    <property type="protein sequence ID" value="SMF04632.1"/>
    <property type="molecule type" value="Genomic_DNA"/>
</dbReference>
<evidence type="ECO:0000256" key="1">
    <source>
        <dbReference type="SAM" id="SignalP"/>
    </source>
</evidence>
<dbReference type="GO" id="GO:0016788">
    <property type="term" value="F:hydrolase activity, acting on ester bonds"/>
    <property type="evidence" value="ECO:0007669"/>
    <property type="project" value="InterPro"/>
</dbReference>
<feature type="signal peptide" evidence="1">
    <location>
        <begin position="1"/>
        <end position="22"/>
    </location>
</feature>
<dbReference type="Proteomes" id="UP000192907">
    <property type="component" value="Unassembled WGS sequence"/>
</dbReference>
<keyword evidence="1" id="KW-0732">Signal</keyword>
<dbReference type="Gene3D" id="3.40.50.1110">
    <property type="entry name" value="SGNH hydrolase"/>
    <property type="match status" value="1"/>
</dbReference>
<dbReference type="Pfam" id="PF00657">
    <property type="entry name" value="Lipase_GDSL"/>
    <property type="match status" value="1"/>
</dbReference>